<name>A0A0D8ZWS6_9CYAN</name>
<keyword evidence="1" id="KW-0812">Transmembrane</keyword>
<protein>
    <submittedName>
        <fullName evidence="2">Uncharacterized protein</fullName>
    </submittedName>
</protein>
<dbReference type="RefSeq" id="WP_045053307.1">
    <property type="nucleotide sequence ID" value="NZ_CAWMDP010000059.1"/>
</dbReference>
<evidence type="ECO:0000256" key="1">
    <source>
        <dbReference type="SAM" id="Phobius"/>
    </source>
</evidence>
<dbReference type="EMBL" id="JYON01000002">
    <property type="protein sequence ID" value="KJH73205.1"/>
    <property type="molecule type" value="Genomic_DNA"/>
</dbReference>
<proteinExistence type="predicted"/>
<dbReference type="OrthoDB" id="512887at2"/>
<feature type="transmembrane region" description="Helical" evidence="1">
    <location>
        <begin position="82"/>
        <end position="99"/>
    </location>
</feature>
<keyword evidence="1" id="KW-1133">Transmembrane helix</keyword>
<keyword evidence="1" id="KW-0472">Membrane</keyword>
<keyword evidence="3" id="KW-1185">Reference proteome</keyword>
<dbReference type="Proteomes" id="UP000032452">
    <property type="component" value="Unassembled WGS sequence"/>
</dbReference>
<dbReference type="AlphaFoldDB" id="A0A0D8ZWS6"/>
<reference evidence="2 3" key="1">
    <citation type="submission" date="2015-02" db="EMBL/GenBank/DDBJ databases">
        <title>Draft genome of a novel marine cyanobacterium (Chroococcales) isolated from South Atlantic Ocean.</title>
        <authorList>
            <person name="Rigonato J."/>
            <person name="Alvarenga D.O."/>
            <person name="Branco L.H."/>
            <person name="Varani A.M."/>
            <person name="Brandini F.P."/>
            <person name="Fiore M.F."/>
        </authorList>
    </citation>
    <scope>NUCLEOTIDE SEQUENCE [LARGE SCALE GENOMIC DNA]</scope>
    <source>
        <strain evidence="2 3">CENA595</strain>
    </source>
</reference>
<dbReference type="STRING" id="1618023.UH38_03935"/>
<evidence type="ECO:0000313" key="3">
    <source>
        <dbReference type="Proteomes" id="UP000032452"/>
    </source>
</evidence>
<feature type="transmembrane region" description="Helical" evidence="1">
    <location>
        <begin position="111"/>
        <end position="131"/>
    </location>
</feature>
<gene>
    <name evidence="2" type="ORF">UH38_03935</name>
</gene>
<organism evidence="2 3">
    <name type="scientific">Aliterella atlantica CENA595</name>
    <dbReference type="NCBI Taxonomy" id="1618023"/>
    <lineage>
        <taxon>Bacteria</taxon>
        <taxon>Bacillati</taxon>
        <taxon>Cyanobacteriota</taxon>
        <taxon>Cyanophyceae</taxon>
        <taxon>Chroococcidiopsidales</taxon>
        <taxon>Aliterellaceae</taxon>
        <taxon>Aliterella</taxon>
    </lineage>
</organism>
<accession>A0A0D8ZWS6</accession>
<sequence length="135" mass="15433">MHSQKPQKIDLNAEYPCPCRRRGRLIPIVLTDAMGCDRCQKLFVVEENGYVLEQVATSYPQKPAWRWVGNRWIVAQSKLKQSYLYIALAAILVLLFGWLPSALRSPNSANILIWTIVAVIVAILPAFMVWLTNRH</sequence>
<dbReference type="PATRIC" id="fig|1618023.3.peg.5278"/>
<evidence type="ECO:0000313" key="2">
    <source>
        <dbReference type="EMBL" id="KJH73205.1"/>
    </source>
</evidence>
<comment type="caution">
    <text evidence="2">The sequence shown here is derived from an EMBL/GenBank/DDBJ whole genome shotgun (WGS) entry which is preliminary data.</text>
</comment>